<feature type="region of interest" description="Disordered" evidence="4">
    <location>
        <begin position="413"/>
        <end position="450"/>
    </location>
</feature>
<dbReference type="Pfam" id="PF13579">
    <property type="entry name" value="Glyco_trans_4_4"/>
    <property type="match status" value="1"/>
</dbReference>
<evidence type="ECO:0000313" key="8">
    <source>
        <dbReference type="Proteomes" id="UP000291758"/>
    </source>
</evidence>
<dbReference type="GO" id="GO:1901137">
    <property type="term" value="P:carbohydrate derivative biosynthetic process"/>
    <property type="evidence" value="ECO:0007669"/>
    <property type="project" value="UniProtKB-ARBA"/>
</dbReference>
<dbReference type="InterPro" id="IPR001296">
    <property type="entry name" value="Glyco_trans_1"/>
</dbReference>
<evidence type="ECO:0000256" key="4">
    <source>
        <dbReference type="SAM" id="MobiDB-lite"/>
    </source>
</evidence>
<dbReference type="GO" id="GO:0016757">
    <property type="term" value="F:glycosyltransferase activity"/>
    <property type="evidence" value="ECO:0007669"/>
    <property type="project" value="UniProtKB-KW"/>
</dbReference>
<dbReference type="RefSeq" id="WP_129205337.1">
    <property type="nucleotide sequence ID" value="NZ_CP035495.1"/>
</dbReference>
<feature type="domain" description="Glycosyltransferase subfamily 4-like N-terminal" evidence="6">
    <location>
        <begin position="15"/>
        <end position="180"/>
    </location>
</feature>
<reference evidence="7 8" key="1">
    <citation type="submission" date="2019-01" db="EMBL/GenBank/DDBJ databases">
        <title>Genome sequencing of strain 2JSPR-7.</title>
        <authorList>
            <person name="Heo J."/>
            <person name="Kim S.-J."/>
            <person name="Kim J.-S."/>
            <person name="Hong S.-B."/>
            <person name="Kwon S.-W."/>
        </authorList>
    </citation>
    <scope>NUCLEOTIDE SEQUENCE [LARGE SCALE GENOMIC DNA]</scope>
    <source>
        <strain evidence="7 8">2JSPR-7</strain>
    </source>
</reference>
<gene>
    <name evidence="7" type="ORF">ET495_14245</name>
</gene>
<dbReference type="Pfam" id="PF00534">
    <property type="entry name" value="Glycos_transf_1"/>
    <property type="match status" value="1"/>
</dbReference>
<feature type="domain" description="Glycosyl transferase family 1" evidence="5">
    <location>
        <begin position="221"/>
        <end position="382"/>
    </location>
</feature>
<keyword evidence="3 7" id="KW-0808">Transferase</keyword>
<accession>A0A4P6ENA4</accession>
<dbReference type="Gene3D" id="3.40.50.2000">
    <property type="entry name" value="Glycogen Phosphorylase B"/>
    <property type="match status" value="2"/>
</dbReference>
<organism evidence="7 8">
    <name type="scientific">Xylanimonas allomyrinae</name>
    <dbReference type="NCBI Taxonomy" id="2509459"/>
    <lineage>
        <taxon>Bacteria</taxon>
        <taxon>Bacillati</taxon>
        <taxon>Actinomycetota</taxon>
        <taxon>Actinomycetes</taxon>
        <taxon>Micrococcales</taxon>
        <taxon>Promicromonosporaceae</taxon>
        <taxon>Xylanimonas</taxon>
    </lineage>
</organism>
<keyword evidence="8" id="KW-1185">Reference proteome</keyword>
<evidence type="ECO:0000256" key="2">
    <source>
        <dbReference type="ARBA" id="ARBA00022676"/>
    </source>
</evidence>
<evidence type="ECO:0000313" key="7">
    <source>
        <dbReference type="EMBL" id="QAY64184.1"/>
    </source>
</evidence>
<evidence type="ECO:0000259" key="5">
    <source>
        <dbReference type="Pfam" id="PF00534"/>
    </source>
</evidence>
<protein>
    <recommendedName>
        <fullName evidence="1">D-inositol 3-phosphate glycosyltransferase</fullName>
    </recommendedName>
</protein>
<dbReference type="AlphaFoldDB" id="A0A4P6ENA4"/>
<dbReference type="OrthoDB" id="5242526at2"/>
<dbReference type="InterPro" id="IPR050194">
    <property type="entry name" value="Glycosyltransferase_grp1"/>
</dbReference>
<name>A0A4P6ENA4_9MICO</name>
<dbReference type="InterPro" id="IPR028098">
    <property type="entry name" value="Glyco_trans_4-like_N"/>
</dbReference>
<dbReference type="Proteomes" id="UP000291758">
    <property type="component" value="Chromosome"/>
</dbReference>
<dbReference type="KEGG" id="xyl:ET495_14245"/>
<feature type="compositionally biased region" description="Low complexity" evidence="4">
    <location>
        <begin position="413"/>
        <end position="427"/>
    </location>
</feature>
<evidence type="ECO:0000256" key="3">
    <source>
        <dbReference type="ARBA" id="ARBA00022679"/>
    </source>
</evidence>
<evidence type="ECO:0000259" key="6">
    <source>
        <dbReference type="Pfam" id="PF13579"/>
    </source>
</evidence>
<dbReference type="PANTHER" id="PTHR45947">
    <property type="entry name" value="SULFOQUINOVOSYL TRANSFERASE SQD2"/>
    <property type="match status" value="1"/>
</dbReference>
<sequence>MRIVHVANFYGPRSGGIRTAMHALARQYRQHGHEPMLVVPGTEDGVTWHDGVPVLTVRAPRIPGLGGYRVVTRPAAVRRLLERIAPDRLEVSDRTTLTGLGDWARAAGVPSVLWLHERVDGVLRAVGPGWGTARVTPPVGAGLHAVADTHNARTLPRFDHLVATTAFAAGEAERLAARRAAHTGSGGIPGHPRTLMPPLHRVALGVDLDTFTPDRFRTATRAELAPDGEALVLVVSRLSREKRVDLAVDAVAALRASGRPARLVVAGAGPLAATLQDRARRRAVPAAFLSFVPDRARLATLLASADVVVAPGPVETFGLAALEALASGTPVVVSATSALPEVVGDAGAVAAPTPGALAAAMSDVLDRARGPRRAAARERAEQFPWSAAGQAMLAVHGVPVAAGHAAAGHAADGHAAAGQTADGHAAGQVPGVHGSHARAGHGLALTGARQ</sequence>
<dbReference type="EMBL" id="CP035495">
    <property type="protein sequence ID" value="QAY64184.1"/>
    <property type="molecule type" value="Genomic_DNA"/>
</dbReference>
<dbReference type="PANTHER" id="PTHR45947:SF3">
    <property type="entry name" value="SULFOQUINOVOSYL TRANSFERASE SQD2"/>
    <property type="match status" value="1"/>
</dbReference>
<dbReference type="SUPFAM" id="SSF53756">
    <property type="entry name" value="UDP-Glycosyltransferase/glycogen phosphorylase"/>
    <property type="match status" value="1"/>
</dbReference>
<keyword evidence="2" id="KW-0328">Glycosyltransferase</keyword>
<evidence type="ECO:0000256" key="1">
    <source>
        <dbReference type="ARBA" id="ARBA00021292"/>
    </source>
</evidence>
<proteinExistence type="predicted"/>